<dbReference type="Proteomes" id="UP000240505">
    <property type="component" value="Chromosome"/>
</dbReference>
<dbReference type="KEGG" id="masz:C9I28_13665"/>
<accession>A0A2R4CAN2</accession>
<proteinExistence type="predicted"/>
<evidence type="ECO:0000313" key="2">
    <source>
        <dbReference type="Proteomes" id="UP000240505"/>
    </source>
</evidence>
<gene>
    <name evidence="1" type="ORF">C9I28_13665</name>
</gene>
<dbReference type="AlphaFoldDB" id="A0A2R4CAN2"/>
<dbReference type="RefSeq" id="WP_107141971.1">
    <property type="nucleotide sequence ID" value="NZ_CP028324.1"/>
</dbReference>
<reference evidence="1 2" key="1">
    <citation type="submission" date="2018-03" db="EMBL/GenBank/DDBJ databases">
        <title>Massilia armeniaca sp. nov., isolated from desert soil.</title>
        <authorList>
            <person name="Huang H."/>
            <person name="Ren M."/>
        </authorList>
    </citation>
    <scope>NUCLEOTIDE SEQUENCE [LARGE SCALE GENOMIC DNA]</scope>
    <source>
        <strain evidence="1 2">ZMN-3</strain>
    </source>
</reference>
<protein>
    <submittedName>
        <fullName evidence="1">Uncharacterized protein</fullName>
    </submittedName>
</protein>
<organism evidence="1 2">
    <name type="scientific">Pseudoduganella armeniaca</name>
    <dbReference type="NCBI Taxonomy" id="2072590"/>
    <lineage>
        <taxon>Bacteria</taxon>
        <taxon>Pseudomonadati</taxon>
        <taxon>Pseudomonadota</taxon>
        <taxon>Betaproteobacteria</taxon>
        <taxon>Burkholderiales</taxon>
        <taxon>Oxalobacteraceae</taxon>
        <taxon>Telluria group</taxon>
        <taxon>Pseudoduganella</taxon>
    </lineage>
</organism>
<dbReference type="EMBL" id="CP028324">
    <property type="protein sequence ID" value="AVR96622.1"/>
    <property type="molecule type" value="Genomic_DNA"/>
</dbReference>
<keyword evidence="2" id="KW-1185">Reference proteome</keyword>
<name>A0A2R4CAN2_9BURK</name>
<sequence>MTGPDGKQLTYLARGETLLPVTPGGLLEGDYRVETINDNEIIVVYSPLNEKTVINIRAAE</sequence>
<evidence type="ECO:0000313" key="1">
    <source>
        <dbReference type="EMBL" id="AVR96622.1"/>
    </source>
</evidence>